<sequence length="187" mass="21889">MNQTQNFSLQFLEPCFKNWFLPPEDPLGELSHLEMGLKRLCFENNYKILLEIGCEEQELFLDPDIILVLDELPEKVSLLLSGKNIELEFPESSMVIYLQPIDFWQIKCIWKKYGYSLEQKTFLLDNQQVLNKLLDFLARLINMAVNKGYISFEEGSEFIIPISRSYSVKTPPSRHIQRPPLKEGWGN</sequence>
<accession>K9X8I8</accession>
<evidence type="ECO:0000313" key="1">
    <source>
        <dbReference type="EMBL" id="AFZ27972.1"/>
    </source>
</evidence>
<dbReference type="EMBL" id="CP003642">
    <property type="protein sequence ID" value="AFZ27972.1"/>
    <property type="molecule type" value="Genomic_DNA"/>
</dbReference>
<reference evidence="1 2" key="1">
    <citation type="submission" date="2012-06" db="EMBL/GenBank/DDBJ databases">
        <title>Finished chromosome of genome of Cylindrospermum stagnale PCC 7417.</title>
        <authorList>
            <consortium name="US DOE Joint Genome Institute"/>
            <person name="Gugger M."/>
            <person name="Coursin T."/>
            <person name="Rippka R."/>
            <person name="Tandeau De Marsac N."/>
            <person name="Huntemann M."/>
            <person name="Wei C.-L."/>
            <person name="Han J."/>
            <person name="Detter J.C."/>
            <person name="Han C."/>
            <person name="Tapia R."/>
            <person name="Chen A."/>
            <person name="Kyrpides N."/>
            <person name="Mavromatis K."/>
            <person name="Markowitz V."/>
            <person name="Szeto E."/>
            <person name="Ivanova N."/>
            <person name="Pagani I."/>
            <person name="Pati A."/>
            <person name="Goodwin L."/>
            <person name="Nordberg H.P."/>
            <person name="Cantor M.N."/>
            <person name="Hua S.X."/>
            <person name="Woyke T."/>
            <person name="Kerfeld C.A."/>
        </authorList>
    </citation>
    <scope>NUCLEOTIDE SEQUENCE [LARGE SCALE GENOMIC DNA]</scope>
    <source>
        <strain evidence="1 2">PCC 7417</strain>
    </source>
</reference>
<proteinExistence type="predicted"/>
<dbReference type="eggNOG" id="ENOG5032V1F">
    <property type="taxonomic scope" value="Bacteria"/>
</dbReference>
<evidence type="ECO:0000313" key="2">
    <source>
        <dbReference type="Proteomes" id="UP000010475"/>
    </source>
</evidence>
<dbReference type="AlphaFoldDB" id="K9X8I8"/>
<organism evidence="1 2">
    <name type="scientific">Cylindrospermum stagnale PCC 7417</name>
    <dbReference type="NCBI Taxonomy" id="56107"/>
    <lineage>
        <taxon>Bacteria</taxon>
        <taxon>Bacillati</taxon>
        <taxon>Cyanobacteriota</taxon>
        <taxon>Cyanophyceae</taxon>
        <taxon>Nostocales</taxon>
        <taxon>Nostocaceae</taxon>
        <taxon>Cylindrospermum</taxon>
    </lineage>
</organism>
<dbReference type="RefSeq" id="WP_015211205.1">
    <property type="nucleotide sequence ID" value="NC_019757.1"/>
</dbReference>
<dbReference type="KEGG" id="csg:Cylst_5999"/>
<dbReference type="HOGENOM" id="CLU_1446310_0_0_3"/>
<keyword evidence="2" id="KW-1185">Reference proteome</keyword>
<protein>
    <submittedName>
        <fullName evidence="1">Uncharacterized protein</fullName>
    </submittedName>
</protein>
<gene>
    <name evidence="1" type="ORF">Cylst_5999</name>
</gene>
<name>K9X8I8_9NOST</name>
<dbReference type="OrthoDB" id="455469at2"/>
<dbReference type="Proteomes" id="UP000010475">
    <property type="component" value="Chromosome"/>
</dbReference>